<reference evidence="2 3" key="1">
    <citation type="submission" date="2020-07" db="EMBL/GenBank/DDBJ databases">
        <authorList>
            <person name="Feng X."/>
        </authorList>
    </citation>
    <scope>NUCLEOTIDE SEQUENCE [LARGE SCALE GENOMIC DNA]</scope>
    <source>
        <strain evidence="2 3">JCM31066</strain>
    </source>
</reference>
<dbReference type="SUPFAM" id="SSF54637">
    <property type="entry name" value="Thioesterase/thiol ester dehydrase-isomerase"/>
    <property type="match status" value="1"/>
</dbReference>
<keyword evidence="1" id="KW-0456">Lyase</keyword>
<dbReference type="Gene3D" id="3.10.129.10">
    <property type="entry name" value="Hotdog Thioesterase"/>
    <property type="match status" value="1"/>
</dbReference>
<accession>A0A842HME9</accession>
<dbReference type="GO" id="GO:0016829">
    <property type="term" value="F:lyase activity"/>
    <property type="evidence" value="ECO:0007669"/>
    <property type="project" value="UniProtKB-KW"/>
</dbReference>
<sequence>MDLPVCQLDAAAIAAAIPHDDPFLFLDSASLEAESASGTYRIRGDEFFLRGHFRENPVFPASIMLEALGQLAVLFLVAAPSPQLAEKQVDPAKIFFHSSDEVRCSRFCRPGDVLDMSVKLKRIRHPRASFQGAITVAGERAAYAEGINLMFDWKA</sequence>
<dbReference type="EMBL" id="JACHVB010000063">
    <property type="protein sequence ID" value="MBC2596261.1"/>
    <property type="molecule type" value="Genomic_DNA"/>
</dbReference>
<dbReference type="AlphaFoldDB" id="A0A842HME9"/>
<comment type="caution">
    <text evidence="2">The sequence shown here is derived from an EMBL/GenBank/DDBJ whole genome shotgun (WGS) entry which is preliminary data.</text>
</comment>
<evidence type="ECO:0000256" key="1">
    <source>
        <dbReference type="ARBA" id="ARBA00023239"/>
    </source>
</evidence>
<organism evidence="2 3">
    <name type="scientific">Ruficoccus amylovorans</name>
    <dbReference type="NCBI Taxonomy" id="1804625"/>
    <lineage>
        <taxon>Bacteria</taxon>
        <taxon>Pseudomonadati</taxon>
        <taxon>Verrucomicrobiota</taxon>
        <taxon>Opitutia</taxon>
        <taxon>Puniceicoccales</taxon>
        <taxon>Cerasicoccaceae</taxon>
        <taxon>Ruficoccus</taxon>
    </lineage>
</organism>
<dbReference type="InterPro" id="IPR013114">
    <property type="entry name" value="FabA_FabZ"/>
</dbReference>
<dbReference type="PANTHER" id="PTHR30272:SF1">
    <property type="entry name" value="3-HYDROXYACYL-[ACYL-CARRIER-PROTEIN] DEHYDRATASE"/>
    <property type="match status" value="1"/>
</dbReference>
<evidence type="ECO:0000313" key="3">
    <source>
        <dbReference type="Proteomes" id="UP000546464"/>
    </source>
</evidence>
<proteinExistence type="predicted"/>
<dbReference type="Pfam" id="PF07977">
    <property type="entry name" value="FabA"/>
    <property type="match status" value="1"/>
</dbReference>
<name>A0A842HME9_9BACT</name>
<protein>
    <submittedName>
        <fullName evidence="2">3-hydroxyacyl-ACP dehydratase</fullName>
    </submittedName>
</protein>
<dbReference type="PANTHER" id="PTHR30272">
    <property type="entry name" value="3-HYDROXYACYL-[ACYL-CARRIER-PROTEIN] DEHYDRATASE"/>
    <property type="match status" value="1"/>
</dbReference>
<dbReference type="InterPro" id="IPR029069">
    <property type="entry name" value="HotDog_dom_sf"/>
</dbReference>
<keyword evidence="3" id="KW-1185">Reference proteome</keyword>
<dbReference type="RefSeq" id="WP_185677171.1">
    <property type="nucleotide sequence ID" value="NZ_JACHVB010000063.1"/>
</dbReference>
<dbReference type="Proteomes" id="UP000546464">
    <property type="component" value="Unassembled WGS sequence"/>
</dbReference>
<evidence type="ECO:0000313" key="2">
    <source>
        <dbReference type="EMBL" id="MBC2596261.1"/>
    </source>
</evidence>
<gene>
    <name evidence="2" type="ORF">H5P28_18485</name>
</gene>